<keyword evidence="3" id="KW-1185">Reference proteome</keyword>
<dbReference type="PATRIC" id="fig|1121022.4.peg.1625"/>
<proteinExistence type="predicted"/>
<dbReference type="EMBL" id="AWGB01000012">
    <property type="protein sequence ID" value="ESQ92587.1"/>
    <property type="molecule type" value="Genomic_DNA"/>
</dbReference>
<dbReference type="InterPro" id="IPR053521">
    <property type="entry name" value="McjB-like"/>
</dbReference>
<evidence type="ECO:0000259" key="1">
    <source>
        <dbReference type="Pfam" id="PF13471"/>
    </source>
</evidence>
<dbReference type="Pfam" id="PF13471">
    <property type="entry name" value="Transglut_core3"/>
    <property type="match status" value="1"/>
</dbReference>
<feature type="domain" description="Microcin J25-processing protein McjB C-terminal" evidence="1">
    <location>
        <begin position="118"/>
        <end position="223"/>
    </location>
</feature>
<sequence>MSLHLRKGVFHCLANGKIACLDLPADRYFALPAHTEAAFQNLVAGHDLNDIDLAALAPLLQAGLLIEGADTVSTETVEHIGMPSASVLTAFATHSGLPIGTCLEALACQLGATLALKYRRLNGMIDAIRQRKHVAAAEGQKVQNSPPLTPLHAHLALRRLIPHQDQCLRRSLGLIDLLARHQFYPNLVIGVRMKPFEAHAWVQWNEMVLNDEVDHVLRYTPILVV</sequence>
<accession>V4PF59</accession>
<dbReference type="AlphaFoldDB" id="V4PF59"/>
<evidence type="ECO:0000313" key="2">
    <source>
        <dbReference type="EMBL" id="ESQ92587.1"/>
    </source>
</evidence>
<dbReference type="eggNOG" id="ENOG5033GCR">
    <property type="taxonomic scope" value="Bacteria"/>
</dbReference>
<dbReference type="STRING" id="1121022.GCA_000376105_02669"/>
<organism evidence="2 3">
    <name type="scientific">Asticcacaulis benevestitus DSM 16100 = ATCC BAA-896</name>
    <dbReference type="NCBI Taxonomy" id="1121022"/>
    <lineage>
        <taxon>Bacteria</taxon>
        <taxon>Pseudomonadati</taxon>
        <taxon>Pseudomonadota</taxon>
        <taxon>Alphaproteobacteria</taxon>
        <taxon>Caulobacterales</taxon>
        <taxon>Caulobacteraceae</taxon>
        <taxon>Asticcacaulis</taxon>
    </lineage>
</organism>
<protein>
    <recommendedName>
        <fullName evidence="1">Microcin J25-processing protein McjB C-terminal domain-containing protein</fullName>
    </recommendedName>
</protein>
<reference evidence="2 3" key="1">
    <citation type="journal article" date="2014" name="Nature">
        <title>Sequential evolution of bacterial morphology by co-option of a developmental regulator.</title>
        <authorList>
            <person name="Jiang C."/>
            <person name="Brown P.J."/>
            <person name="Ducret A."/>
            <person name="Brun Y.V."/>
        </authorList>
    </citation>
    <scope>NUCLEOTIDE SEQUENCE [LARGE SCALE GENOMIC DNA]</scope>
    <source>
        <strain evidence="2 3">DSM 16100</strain>
    </source>
</reference>
<name>V4PF59_9CAUL</name>
<dbReference type="MEROPS" id="C96.001"/>
<dbReference type="OrthoDB" id="119963at2"/>
<comment type="caution">
    <text evidence="2">The sequence shown here is derived from an EMBL/GenBank/DDBJ whole genome shotgun (WGS) entry which is preliminary data.</text>
</comment>
<dbReference type="InterPro" id="IPR032708">
    <property type="entry name" value="McjB_C"/>
</dbReference>
<evidence type="ECO:0000313" key="3">
    <source>
        <dbReference type="Proteomes" id="UP000017837"/>
    </source>
</evidence>
<dbReference type="RefSeq" id="WP_018082339.1">
    <property type="nucleotide sequence ID" value="NZ_AQWM01000013.1"/>
</dbReference>
<gene>
    <name evidence="2" type="ORF">ABENE_08085</name>
</gene>
<dbReference type="NCBIfam" id="NF033537">
    <property type="entry name" value="lasso_biosyn_B2"/>
    <property type="match status" value="1"/>
</dbReference>
<dbReference type="Proteomes" id="UP000017837">
    <property type="component" value="Unassembled WGS sequence"/>
</dbReference>